<protein>
    <submittedName>
        <fullName evidence="3">Uncharacterized protein</fullName>
    </submittedName>
</protein>
<keyword evidence="1" id="KW-0489">Methyltransferase</keyword>
<organism evidence="3 4">
    <name type="scientific">Pleuronectes platessa</name>
    <name type="common">European plaice</name>
    <dbReference type="NCBI Taxonomy" id="8262"/>
    <lineage>
        <taxon>Eukaryota</taxon>
        <taxon>Metazoa</taxon>
        <taxon>Chordata</taxon>
        <taxon>Craniata</taxon>
        <taxon>Vertebrata</taxon>
        <taxon>Euteleostomi</taxon>
        <taxon>Actinopterygii</taxon>
        <taxon>Neopterygii</taxon>
        <taxon>Teleostei</taxon>
        <taxon>Neoteleostei</taxon>
        <taxon>Acanthomorphata</taxon>
        <taxon>Carangaria</taxon>
        <taxon>Pleuronectiformes</taxon>
        <taxon>Pleuronectoidei</taxon>
        <taxon>Pleuronectidae</taxon>
        <taxon>Pleuronectes</taxon>
    </lineage>
</organism>
<keyword evidence="2" id="KW-0949">S-adenosyl-L-methionine</keyword>
<dbReference type="Proteomes" id="UP001153269">
    <property type="component" value="Unassembled WGS sequence"/>
</dbReference>
<dbReference type="EMBL" id="CADEAL010000219">
    <property type="protein sequence ID" value="CAB1416597.1"/>
    <property type="molecule type" value="Genomic_DNA"/>
</dbReference>
<dbReference type="Pfam" id="PF10294">
    <property type="entry name" value="Methyltransf_16"/>
    <property type="match status" value="1"/>
</dbReference>
<proteinExistence type="predicted"/>
<dbReference type="PANTHER" id="PTHR14614">
    <property type="entry name" value="HEPATOCELLULAR CARCINOMA-ASSOCIATED ANTIGEN"/>
    <property type="match status" value="1"/>
</dbReference>
<dbReference type="GO" id="GO:0008168">
    <property type="term" value="F:methyltransferase activity"/>
    <property type="evidence" value="ECO:0007669"/>
    <property type="project" value="UniProtKB-KW"/>
</dbReference>
<dbReference type="InterPro" id="IPR019410">
    <property type="entry name" value="Methyltransf_16"/>
</dbReference>
<dbReference type="InterPro" id="IPR029063">
    <property type="entry name" value="SAM-dependent_MTases_sf"/>
</dbReference>
<evidence type="ECO:0000256" key="2">
    <source>
        <dbReference type="ARBA" id="ARBA00022691"/>
    </source>
</evidence>
<evidence type="ECO:0000256" key="1">
    <source>
        <dbReference type="ARBA" id="ARBA00022603"/>
    </source>
</evidence>
<keyword evidence="1" id="KW-0808">Transferase</keyword>
<sequence>MTCSGEEDDPFPVEDCLFADAFSQETSACGEQSVELRGQRVIELGAETGVVGILAARLGAAMTLTDLPLALAQLQANVSLNIPSSLWSSFSPTVLPLSWDLMSTEDNNLKTAAKRSLYQTK</sequence>
<dbReference type="SUPFAM" id="SSF53335">
    <property type="entry name" value="S-adenosyl-L-methionine-dependent methyltransferases"/>
    <property type="match status" value="1"/>
</dbReference>
<evidence type="ECO:0000313" key="4">
    <source>
        <dbReference type="Proteomes" id="UP001153269"/>
    </source>
</evidence>
<comment type="caution">
    <text evidence="3">The sequence shown here is derived from an EMBL/GenBank/DDBJ whole genome shotgun (WGS) entry which is preliminary data.</text>
</comment>
<keyword evidence="4" id="KW-1185">Reference proteome</keyword>
<dbReference type="GO" id="GO:0005829">
    <property type="term" value="C:cytosol"/>
    <property type="evidence" value="ECO:0007669"/>
    <property type="project" value="TreeGrafter"/>
</dbReference>
<dbReference type="Gene3D" id="3.40.50.150">
    <property type="entry name" value="Vaccinia Virus protein VP39"/>
    <property type="match status" value="1"/>
</dbReference>
<dbReference type="GO" id="GO:0032991">
    <property type="term" value="C:protein-containing complex"/>
    <property type="evidence" value="ECO:0007669"/>
    <property type="project" value="TreeGrafter"/>
</dbReference>
<name>A0A9N7Y8G1_PLEPL</name>
<dbReference type="GO" id="GO:0032259">
    <property type="term" value="P:methylation"/>
    <property type="evidence" value="ECO:0007669"/>
    <property type="project" value="UniProtKB-KW"/>
</dbReference>
<accession>A0A9N7Y8G1</accession>
<dbReference type="AlphaFoldDB" id="A0A9N7Y8G1"/>
<reference evidence="3" key="1">
    <citation type="submission" date="2020-03" db="EMBL/GenBank/DDBJ databases">
        <authorList>
            <person name="Weist P."/>
        </authorList>
    </citation>
    <scope>NUCLEOTIDE SEQUENCE</scope>
</reference>
<dbReference type="PANTHER" id="PTHR14614:SF5">
    <property type="entry name" value="EEF1A LYSINE METHYLTRANSFERASE 3"/>
    <property type="match status" value="1"/>
</dbReference>
<evidence type="ECO:0000313" key="3">
    <source>
        <dbReference type="EMBL" id="CAB1416597.1"/>
    </source>
</evidence>
<gene>
    <name evidence="3" type="ORF">PLEPLA_LOCUS4388</name>
</gene>